<gene>
    <name evidence="1" type="ORF">GGR20_003349</name>
</gene>
<protein>
    <submittedName>
        <fullName evidence="1">Uncharacterized protein</fullName>
    </submittedName>
</protein>
<evidence type="ECO:0000313" key="1">
    <source>
        <dbReference type="EMBL" id="MBB4053687.1"/>
    </source>
</evidence>
<name>A0A7W6IPY9_9HYPH</name>
<evidence type="ECO:0000313" key="2">
    <source>
        <dbReference type="Proteomes" id="UP000547011"/>
    </source>
</evidence>
<proteinExistence type="predicted"/>
<sequence length="117" mass="13103">MTDAKDLERAFDRVVQLVEQRGLPGTSRSSGTSPALLVADSTLAALQDEAVLALACPEHQKVLLMDISPKVYFETEQQIGQNVVLVHLDRIDDEELSLRLHDAWEYVAPDNLRKYVD</sequence>
<dbReference type="AlphaFoldDB" id="A0A7W6IPY9"/>
<comment type="caution">
    <text evidence="1">The sequence shown here is derived from an EMBL/GenBank/DDBJ whole genome shotgun (WGS) entry which is preliminary data.</text>
</comment>
<reference evidence="1 2" key="1">
    <citation type="submission" date="2020-08" db="EMBL/GenBank/DDBJ databases">
        <title>Genomic Encyclopedia of Type Strains, Phase IV (KMG-IV): sequencing the most valuable type-strain genomes for metagenomic binning, comparative biology and taxonomic classification.</title>
        <authorList>
            <person name="Goeker M."/>
        </authorList>
    </citation>
    <scope>NUCLEOTIDE SEQUENCE [LARGE SCALE GENOMIC DNA]</scope>
    <source>
        <strain evidence="1 2">DSM 23447</strain>
    </source>
</reference>
<organism evidence="1 2">
    <name type="scientific">Devosia subaequoris</name>
    <dbReference type="NCBI Taxonomy" id="395930"/>
    <lineage>
        <taxon>Bacteria</taxon>
        <taxon>Pseudomonadati</taxon>
        <taxon>Pseudomonadota</taxon>
        <taxon>Alphaproteobacteria</taxon>
        <taxon>Hyphomicrobiales</taxon>
        <taxon>Devosiaceae</taxon>
        <taxon>Devosia</taxon>
    </lineage>
</organism>
<keyword evidence="2" id="KW-1185">Reference proteome</keyword>
<accession>A0A7W6IPY9</accession>
<dbReference type="EMBL" id="JACIEW010000010">
    <property type="protein sequence ID" value="MBB4053687.1"/>
    <property type="molecule type" value="Genomic_DNA"/>
</dbReference>
<dbReference type="Proteomes" id="UP000547011">
    <property type="component" value="Unassembled WGS sequence"/>
</dbReference>
<dbReference type="RefSeq" id="WP_183312457.1">
    <property type="nucleotide sequence ID" value="NZ_JACIEW010000010.1"/>
</dbReference>